<gene>
    <name evidence="2" type="ORF">S03H2_65415</name>
</gene>
<feature type="domain" description="Nucleoside phosphorylase" evidence="1">
    <location>
        <begin position="1"/>
        <end position="149"/>
    </location>
</feature>
<sequence>SLSEKLYVNDIVCGEYSFEYDVCPGDDLTKIPDDLKTSTALNKISSKKVLKEFSNWARETMGTIIKVGNVASGEKDVNNKELRQELNHKLGAITCNWETSSVLKTAQLNGIKSFSFRVITDNADEEMEDNLNANWEKALEIMYKALNKFIFEGWVNKI</sequence>
<proteinExistence type="predicted"/>
<dbReference type="GO" id="GO:0009116">
    <property type="term" value="P:nucleoside metabolic process"/>
    <property type="evidence" value="ECO:0007669"/>
    <property type="project" value="InterPro"/>
</dbReference>
<accession>X1KXB2</accession>
<feature type="non-terminal residue" evidence="2">
    <location>
        <position position="1"/>
    </location>
</feature>
<dbReference type="GO" id="GO:0008930">
    <property type="term" value="F:methylthioadenosine nucleosidase activity"/>
    <property type="evidence" value="ECO:0007669"/>
    <property type="project" value="TreeGrafter"/>
</dbReference>
<dbReference type="SUPFAM" id="SSF53167">
    <property type="entry name" value="Purine and uridine phosphorylases"/>
    <property type="match status" value="1"/>
</dbReference>
<dbReference type="GO" id="GO:0019284">
    <property type="term" value="P:L-methionine salvage from S-adenosylmethionine"/>
    <property type="evidence" value="ECO:0007669"/>
    <property type="project" value="TreeGrafter"/>
</dbReference>
<evidence type="ECO:0000313" key="2">
    <source>
        <dbReference type="EMBL" id="GAH86588.1"/>
    </source>
</evidence>
<dbReference type="InterPro" id="IPR000845">
    <property type="entry name" value="Nucleoside_phosphorylase_d"/>
</dbReference>
<dbReference type="GO" id="GO:0005829">
    <property type="term" value="C:cytosol"/>
    <property type="evidence" value="ECO:0007669"/>
    <property type="project" value="TreeGrafter"/>
</dbReference>
<dbReference type="Gene3D" id="3.40.50.1580">
    <property type="entry name" value="Nucleoside phosphorylase domain"/>
    <property type="match status" value="1"/>
</dbReference>
<dbReference type="EMBL" id="BARU01042590">
    <property type="protein sequence ID" value="GAH86588.1"/>
    <property type="molecule type" value="Genomic_DNA"/>
</dbReference>
<name>X1KXB2_9ZZZZ</name>
<dbReference type="AlphaFoldDB" id="X1KXB2"/>
<evidence type="ECO:0000259" key="1">
    <source>
        <dbReference type="Pfam" id="PF01048"/>
    </source>
</evidence>
<dbReference type="InterPro" id="IPR035994">
    <property type="entry name" value="Nucleoside_phosphorylase_sf"/>
</dbReference>
<protein>
    <recommendedName>
        <fullName evidence="1">Nucleoside phosphorylase domain-containing protein</fullName>
    </recommendedName>
</protein>
<dbReference type="PANTHER" id="PTHR46832:SF1">
    <property type="entry name" value="5'-METHYLTHIOADENOSINE_S-ADENOSYLHOMOCYSTEINE NUCLEOSIDASE"/>
    <property type="match status" value="1"/>
</dbReference>
<dbReference type="PANTHER" id="PTHR46832">
    <property type="entry name" value="5'-METHYLTHIOADENOSINE/S-ADENOSYLHOMOCYSTEINE NUCLEOSIDASE"/>
    <property type="match status" value="1"/>
</dbReference>
<dbReference type="Pfam" id="PF01048">
    <property type="entry name" value="PNP_UDP_1"/>
    <property type="match status" value="1"/>
</dbReference>
<reference evidence="2" key="1">
    <citation type="journal article" date="2014" name="Front. Microbiol.">
        <title>High frequency of phylogenetically diverse reductive dehalogenase-homologous genes in deep subseafloor sedimentary metagenomes.</title>
        <authorList>
            <person name="Kawai M."/>
            <person name="Futagami T."/>
            <person name="Toyoda A."/>
            <person name="Takaki Y."/>
            <person name="Nishi S."/>
            <person name="Hori S."/>
            <person name="Arai W."/>
            <person name="Tsubouchi T."/>
            <person name="Morono Y."/>
            <person name="Uchiyama I."/>
            <person name="Ito T."/>
            <person name="Fujiyama A."/>
            <person name="Inagaki F."/>
            <person name="Takami H."/>
        </authorList>
    </citation>
    <scope>NUCLEOTIDE SEQUENCE</scope>
    <source>
        <strain evidence="2">Expedition CK06-06</strain>
    </source>
</reference>
<dbReference type="GO" id="GO:0008782">
    <property type="term" value="F:adenosylhomocysteine nucleosidase activity"/>
    <property type="evidence" value="ECO:0007669"/>
    <property type="project" value="TreeGrafter"/>
</dbReference>
<organism evidence="2">
    <name type="scientific">marine sediment metagenome</name>
    <dbReference type="NCBI Taxonomy" id="412755"/>
    <lineage>
        <taxon>unclassified sequences</taxon>
        <taxon>metagenomes</taxon>
        <taxon>ecological metagenomes</taxon>
    </lineage>
</organism>
<comment type="caution">
    <text evidence="2">The sequence shown here is derived from an EMBL/GenBank/DDBJ whole genome shotgun (WGS) entry which is preliminary data.</text>
</comment>